<organism evidence="2 3">
    <name type="scientific">Koribacter versatilis (strain Ellin345)</name>
    <dbReference type="NCBI Taxonomy" id="204669"/>
    <lineage>
        <taxon>Bacteria</taxon>
        <taxon>Pseudomonadati</taxon>
        <taxon>Acidobacteriota</taxon>
        <taxon>Terriglobia</taxon>
        <taxon>Terriglobales</taxon>
        <taxon>Candidatus Korobacteraceae</taxon>
        <taxon>Candidatus Korobacter</taxon>
    </lineage>
</organism>
<dbReference type="HOGENOM" id="CLU_1060826_0_0_0"/>
<dbReference type="AlphaFoldDB" id="Q1IL15"/>
<sequence>MRKLISGVSVAFLLLMLFGCGAANLNSSLNSQQMSIASGNWSFGASSSTRPGTGQFLIGGHLEQHDHTVSGILHVASSRCFNVDKDVAVSGTIEGDTLSLTSLPIKGQTLRASLIGHDSSMVGSYSFTGGCSNGDEGSLTANLMPTISGMWNALDEHADKSVSSVSLALAQSDNANGHGVYPLSGTLTSLGSQCQISGRITSGYLAGSIVVINSVTQESSGGTGAMRIEGDLAAGIKPSITGAFSYSAGACRDQAGVLTFTP</sequence>
<protein>
    <recommendedName>
        <fullName evidence="4">Lipoprotein</fullName>
    </recommendedName>
</protein>
<dbReference type="PROSITE" id="PS51257">
    <property type="entry name" value="PROKAR_LIPOPROTEIN"/>
    <property type="match status" value="1"/>
</dbReference>
<gene>
    <name evidence="2" type="ordered locus">Acid345_3434</name>
</gene>
<dbReference type="STRING" id="204669.Acid345_3434"/>
<feature type="signal peptide" evidence="1">
    <location>
        <begin position="1"/>
        <end position="22"/>
    </location>
</feature>
<dbReference type="KEGG" id="aba:Acid345_3434"/>
<dbReference type="EnsemblBacteria" id="ABF42435">
    <property type="protein sequence ID" value="ABF42435"/>
    <property type="gene ID" value="Acid345_3434"/>
</dbReference>
<evidence type="ECO:0000313" key="3">
    <source>
        <dbReference type="Proteomes" id="UP000002432"/>
    </source>
</evidence>
<name>Q1IL15_KORVE</name>
<reference evidence="2 3" key="1">
    <citation type="journal article" date="2009" name="Appl. Environ. Microbiol.">
        <title>Three genomes from the phylum Acidobacteria provide insight into the lifestyles of these microorganisms in soils.</title>
        <authorList>
            <person name="Ward N.L."/>
            <person name="Challacombe J.F."/>
            <person name="Janssen P.H."/>
            <person name="Henrissat B."/>
            <person name="Coutinho P.M."/>
            <person name="Wu M."/>
            <person name="Xie G."/>
            <person name="Haft D.H."/>
            <person name="Sait M."/>
            <person name="Badger J."/>
            <person name="Barabote R.D."/>
            <person name="Bradley B."/>
            <person name="Brettin T.S."/>
            <person name="Brinkac L.M."/>
            <person name="Bruce D."/>
            <person name="Creasy T."/>
            <person name="Daugherty S.C."/>
            <person name="Davidsen T.M."/>
            <person name="DeBoy R.T."/>
            <person name="Detter J.C."/>
            <person name="Dodson R.J."/>
            <person name="Durkin A.S."/>
            <person name="Ganapathy A."/>
            <person name="Gwinn-Giglio M."/>
            <person name="Han C.S."/>
            <person name="Khouri H."/>
            <person name="Kiss H."/>
            <person name="Kothari S.P."/>
            <person name="Madupu R."/>
            <person name="Nelson K.E."/>
            <person name="Nelson W.C."/>
            <person name="Paulsen I."/>
            <person name="Penn K."/>
            <person name="Ren Q."/>
            <person name="Rosovitz M.J."/>
            <person name="Selengut J.D."/>
            <person name="Shrivastava S."/>
            <person name="Sullivan S.A."/>
            <person name="Tapia R."/>
            <person name="Thompson L.S."/>
            <person name="Watkins K.L."/>
            <person name="Yang Q."/>
            <person name="Yu C."/>
            <person name="Zafar N."/>
            <person name="Zhou L."/>
            <person name="Kuske C.R."/>
        </authorList>
    </citation>
    <scope>NUCLEOTIDE SEQUENCE [LARGE SCALE GENOMIC DNA]</scope>
    <source>
        <strain evidence="2 3">Ellin345</strain>
    </source>
</reference>
<dbReference type="EMBL" id="CP000360">
    <property type="protein sequence ID" value="ABF42435.1"/>
    <property type="molecule type" value="Genomic_DNA"/>
</dbReference>
<evidence type="ECO:0000313" key="2">
    <source>
        <dbReference type="EMBL" id="ABF42435.1"/>
    </source>
</evidence>
<keyword evidence="3" id="KW-1185">Reference proteome</keyword>
<feature type="chain" id="PRO_5004190885" description="Lipoprotein" evidence="1">
    <location>
        <begin position="23"/>
        <end position="262"/>
    </location>
</feature>
<accession>Q1IL15</accession>
<evidence type="ECO:0008006" key="4">
    <source>
        <dbReference type="Google" id="ProtNLM"/>
    </source>
</evidence>
<dbReference type="RefSeq" id="WP_011524234.1">
    <property type="nucleotide sequence ID" value="NC_008009.1"/>
</dbReference>
<evidence type="ECO:0000256" key="1">
    <source>
        <dbReference type="SAM" id="SignalP"/>
    </source>
</evidence>
<proteinExistence type="predicted"/>
<keyword evidence="1" id="KW-0732">Signal</keyword>
<dbReference type="Proteomes" id="UP000002432">
    <property type="component" value="Chromosome"/>
</dbReference>